<evidence type="ECO:0000313" key="2">
    <source>
        <dbReference type="Proteomes" id="UP000683000"/>
    </source>
</evidence>
<evidence type="ECO:0000313" key="1">
    <source>
        <dbReference type="EMBL" id="KAG6376631.1"/>
    </source>
</evidence>
<organism evidence="1 2">
    <name type="scientific">Boletus reticuloceps</name>
    <dbReference type="NCBI Taxonomy" id="495285"/>
    <lineage>
        <taxon>Eukaryota</taxon>
        <taxon>Fungi</taxon>
        <taxon>Dikarya</taxon>
        <taxon>Basidiomycota</taxon>
        <taxon>Agaricomycotina</taxon>
        <taxon>Agaricomycetes</taxon>
        <taxon>Agaricomycetidae</taxon>
        <taxon>Boletales</taxon>
        <taxon>Boletineae</taxon>
        <taxon>Boletaceae</taxon>
        <taxon>Boletoideae</taxon>
        <taxon>Boletus</taxon>
    </lineage>
</organism>
<name>A0A8I2YR53_9AGAM</name>
<gene>
    <name evidence="1" type="ORF">JVT61DRAFT_1615</name>
</gene>
<proteinExistence type="predicted"/>
<dbReference type="OrthoDB" id="3160134at2759"/>
<dbReference type="Pfam" id="PF20414">
    <property type="entry name" value="DUF6698"/>
    <property type="match status" value="1"/>
</dbReference>
<dbReference type="InterPro" id="IPR046521">
    <property type="entry name" value="DUF6698"/>
</dbReference>
<dbReference type="AlphaFoldDB" id="A0A8I2YR53"/>
<keyword evidence="2" id="KW-1185">Reference proteome</keyword>
<protein>
    <submittedName>
        <fullName evidence="1">Uncharacterized protein</fullName>
    </submittedName>
</protein>
<reference evidence="1" key="1">
    <citation type="submission" date="2021-03" db="EMBL/GenBank/DDBJ databases">
        <title>Evolutionary innovations through gain and loss of genes in the ectomycorrhizal Boletales.</title>
        <authorList>
            <person name="Wu G."/>
            <person name="Miyauchi S."/>
            <person name="Morin E."/>
            <person name="Yang Z.-L."/>
            <person name="Xu J."/>
            <person name="Martin F.M."/>
        </authorList>
    </citation>
    <scope>NUCLEOTIDE SEQUENCE</scope>
    <source>
        <strain evidence="1">BR01</strain>
    </source>
</reference>
<accession>A0A8I2YR53</accession>
<dbReference type="Proteomes" id="UP000683000">
    <property type="component" value="Unassembled WGS sequence"/>
</dbReference>
<dbReference type="EMBL" id="JAGFBS010000011">
    <property type="protein sequence ID" value="KAG6376631.1"/>
    <property type="molecule type" value="Genomic_DNA"/>
</dbReference>
<sequence length="287" mass="32190">MNPVNVPDAAPPKSSMMGVKQPQLNALQRGPRKQPVQDPLVHHGRHFGHVIHSFCSVLTLLTNGLAMMCELEDRNLEMFSDYERKEYSVFYVIAITELIQRGANGARADDTKGMKCTIIDWITPKGQTLNPHIPCNAKSARGFNHEHTSTLLCPAGYDWSNAEIKEKLCNGQLRVARDQWPIFLYANYAYDAEDPWNSLLCYGILISAYKYIFTSPSSIDLEEPKATCSCNARNHGMHSVTKASIAYVATQARFALTSAQVFSHTDLLTDSEQFYNSILELLDDPDE</sequence>
<comment type="caution">
    <text evidence="1">The sequence shown here is derived from an EMBL/GenBank/DDBJ whole genome shotgun (WGS) entry which is preliminary data.</text>
</comment>